<dbReference type="EC" id="3.4.-.-" evidence="3"/>
<evidence type="ECO:0000313" key="4">
    <source>
        <dbReference type="Proteomes" id="UP001363035"/>
    </source>
</evidence>
<keyword evidence="4" id="KW-1185">Reference proteome</keyword>
<feature type="domain" description="CAAX prenyl protease 2/Lysostaphin resistance protein A-like" evidence="2">
    <location>
        <begin position="161"/>
        <end position="249"/>
    </location>
</feature>
<reference evidence="3 4" key="1">
    <citation type="submission" date="2024-01" db="EMBL/GenBank/DDBJ databases">
        <title>Sphingobacterium tenebrionis sp. nov., a novel endophyte isolated from tenebrio molitor intestines.</title>
        <authorList>
            <person name="Zhang C."/>
        </authorList>
    </citation>
    <scope>NUCLEOTIDE SEQUENCE [LARGE SCALE GENOMIC DNA]</scope>
    <source>
        <strain evidence="3 4">PU5-4</strain>
    </source>
</reference>
<dbReference type="InterPro" id="IPR003675">
    <property type="entry name" value="Rce1/LyrA-like_dom"/>
</dbReference>
<keyword evidence="1" id="KW-0472">Membrane</keyword>
<evidence type="ECO:0000256" key="1">
    <source>
        <dbReference type="SAM" id="Phobius"/>
    </source>
</evidence>
<keyword evidence="3" id="KW-0378">Hydrolase</keyword>
<feature type="transmembrane region" description="Helical" evidence="1">
    <location>
        <begin position="214"/>
        <end position="232"/>
    </location>
</feature>
<protein>
    <submittedName>
        <fullName evidence="3">CPBP family intramembrane glutamic endopeptidase</fullName>
        <ecNumber evidence="3">3.4.-.-</ecNumber>
    </submittedName>
</protein>
<dbReference type="GO" id="GO:0016787">
    <property type="term" value="F:hydrolase activity"/>
    <property type="evidence" value="ECO:0007669"/>
    <property type="project" value="UniProtKB-KW"/>
</dbReference>
<evidence type="ECO:0000313" key="3">
    <source>
        <dbReference type="EMBL" id="MEI5983276.1"/>
    </source>
</evidence>
<feature type="transmembrane region" description="Helical" evidence="1">
    <location>
        <begin position="188"/>
        <end position="208"/>
    </location>
</feature>
<dbReference type="EMBL" id="JAYLLN010000001">
    <property type="protein sequence ID" value="MEI5983276.1"/>
    <property type="molecule type" value="Genomic_DNA"/>
</dbReference>
<dbReference type="Pfam" id="PF02517">
    <property type="entry name" value="Rce1-like"/>
    <property type="match status" value="1"/>
</dbReference>
<feature type="transmembrane region" description="Helical" evidence="1">
    <location>
        <begin position="12"/>
        <end position="39"/>
    </location>
</feature>
<dbReference type="RefSeq" id="WP_134776005.1">
    <property type="nucleotide sequence ID" value="NZ_JAYLLN010000001.1"/>
</dbReference>
<organism evidence="3 4">
    <name type="scientific">Sphingobacterium tenebrionis</name>
    <dbReference type="NCBI Taxonomy" id="3111775"/>
    <lineage>
        <taxon>Bacteria</taxon>
        <taxon>Pseudomonadati</taxon>
        <taxon>Bacteroidota</taxon>
        <taxon>Sphingobacteriia</taxon>
        <taxon>Sphingobacteriales</taxon>
        <taxon>Sphingobacteriaceae</taxon>
        <taxon>Sphingobacterium</taxon>
    </lineage>
</organism>
<name>A0ABU8I1I4_9SPHI</name>
<sequence length="309" mass="35740">MDYQKQGSAWQSLFLLLILTLVCAFVTQFIAVIGYLLFSGDFRSILQSQDMSSVMGSKGFLYTSLMVSSLGTFLFPALLLQQREKQVFDYFPTERTHIFKLLLLTLLFLLAFNPSMEWISRLNQQMMLPDSLGGVEEWMRDKEDSMADLTENIVMVDNIPGLLLNILVMAIVPAIVEEYYFRGALQGILGRIIPNMHVAIWLTAIIFSAIHVQFYGFFPRMILGLIFGYAFYWSKNIWVPIFGHFINNFTVTLVAYYYQKQGKSFQDLQNMESYSTVYYILSVVFSIALGYYFYQVTHKKKIYEQSQLG</sequence>
<proteinExistence type="predicted"/>
<dbReference type="PANTHER" id="PTHR43592:SF15">
    <property type="entry name" value="CAAX AMINO TERMINAL PROTEASE FAMILY PROTEIN"/>
    <property type="match status" value="1"/>
</dbReference>
<keyword evidence="1" id="KW-0812">Transmembrane</keyword>
<feature type="transmembrane region" description="Helical" evidence="1">
    <location>
        <begin position="159"/>
        <end position="176"/>
    </location>
</feature>
<feature type="transmembrane region" description="Helical" evidence="1">
    <location>
        <begin position="101"/>
        <end position="119"/>
    </location>
</feature>
<keyword evidence="1" id="KW-1133">Transmembrane helix</keyword>
<feature type="transmembrane region" description="Helical" evidence="1">
    <location>
        <begin position="237"/>
        <end position="257"/>
    </location>
</feature>
<feature type="transmembrane region" description="Helical" evidence="1">
    <location>
        <begin position="59"/>
        <end position="80"/>
    </location>
</feature>
<accession>A0ABU8I1I4</accession>
<dbReference type="PANTHER" id="PTHR43592">
    <property type="entry name" value="CAAX AMINO TERMINAL PROTEASE"/>
    <property type="match status" value="1"/>
</dbReference>
<feature type="transmembrane region" description="Helical" evidence="1">
    <location>
        <begin position="277"/>
        <end position="294"/>
    </location>
</feature>
<gene>
    <name evidence="3" type="ORF">VJ786_00035</name>
</gene>
<comment type="caution">
    <text evidence="3">The sequence shown here is derived from an EMBL/GenBank/DDBJ whole genome shotgun (WGS) entry which is preliminary data.</text>
</comment>
<evidence type="ECO:0000259" key="2">
    <source>
        <dbReference type="Pfam" id="PF02517"/>
    </source>
</evidence>
<dbReference type="Proteomes" id="UP001363035">
    <property type="component" value="Unassembled WGS sequence"/>
</dbReference>